<keyword evidence="8" id="KW-0472">Membrane</keyword>
<dbReference type="InterPro" id="IPR011868">
    <property type="entry name" value="ModC_ABC_ATP-bd"/>
</dbReference>
<dbReference type="AlphaFoldDB" id="U2EB09"/>
<dbReference type="SUPFAM" id="SSF50331">
    <property type="entry name" value="MOP-like"/>
    <property type="match status" value="1"/>
</dbReference>
<comment type="caution">
    <text evidence="12">The sequence shown here is derived from an EMBL/GenBank/DDBJ whole genome shotgun (WGS) entry which is preliminary data.</text>
</comment>
<organism evidence="12 13">
    <name type="scientific">Salinisphaera shabanensis E1L3A</name>
    <dbReference type="NCBI Taxonomy" id="1033802"/>
    <lineage>
        <taxon>Bacteria</taxon>
        <taxon>Pseudomonadati</taxon>
        <taxon>Pseudomonadota</taxon>
        <taxon>Gammaproteobacteria</taxon>
        <taxon>Salinisphaerales</taxon>
        <taxon>Salinisphaeraceae</taxon>
        <taxon>Salinisphaera</taxon>
    </lineage>
</organism>
<keyword evidence="13" id="KW-1185">Reference proteome</keyword>
<reference evidence="12 13" key="2">
    <citation type="journal article" date="2013" name="PLoS ONE">
        <title>INDIGO - INtegrated Data Warehouse of MIcrobial GenOmes with Examples from the Red Sea Extremophiles.</title>
        <authorList>
            <person name="Alam I."/>
            <person name="Antunes A."/>
            <person name="Kamau A.A."/>
            <person name="Ba Alawi W."/>
            <person name="Kalkatawi M."/>
            <person name="Stingl U."/>
            <person name="Bajic V.B."/>
        </authorList>
    </citation>
    <scope>NUCLEOTIDE SEQUENCE [LARGE SCALE GENOMIC DNA]</scope>
    <source>
        <strain evidence="12 13">E1L3A</strain>
    </source>
</reference>
<dbReference type="SUPFAM" id="SSF52540">
    <property type="entry name" value="P-loop containing nucleoside triphosphate hydrolases"/>
    <property type="match status" value="1"/>
</dbReference>
<keyword evidence="7" id="KW-1278">Translocase</keyword>
<evidence type="ECO:0000256" key="3">
    <source>
        <dbReference type="ARBA" id="ARBA00022505"/>
    </source>
</evidence>
<dbReference type="InterPro" id="IPR027417">
    <property type="entry name" value="P-loop_NTPase"/>
</dbReference>
<dbReference type="PROSITE" id="PS50893">
    <property type="entry name" value="ABC_TRANSPORTER_2"/>
    <property type="match status" value="1"/>
</dbReference>
<evidence type="ECO:0000256" key="9">
    <source>
        <dbReference type="PROSITE-ProRule" id="PRU01213"/>
    </source>
</evidence>
<keyword evidence="3 9" id="KW-0500">Molybdenum</keyword>
<keyword evidence="5" id="KW-0547">Nucleotide-binding</keyword>
<feature type="domain" description="ABC transporter" evidence="10">
    <location>
        <begin position="1"/>
        <end position="233"/>
    </location>
</feature>
<evidence type="ECO:0000313" key="12">
    <source>
        <dbReference type="EMBL" id="ERJ20836.1"/>
    </source>
</evidence>
<dbReference type="InterPro" id="IPR008995">
    <property type="entry name" value="Mo/tungstate-bd_C_term_dom"/>
</dbReference>
<evidence type="ECO:0000313" key="13">
    <source>
        <dbReference type="Proteomes" id="UP000006242"/>
    </source>
</evidence>
<dbReference type="Proteomes" id="UP000006242">
    <property type="component" value="Unassembled WGS sequence"/>
</dbReference>
<keyword evidence="6" id="KW-0067">ATP-binding</keyword>
<dbReference type="Gene3D" id="2.40.50.100">
    <property type="match status" value="1"/>
</dbReference>
<evidence type="ECO:0000256" key="6">
    <source>
        <dbReference type="ARBA" id="ARBA00022840"/>
    </source>
</evidence>
<dbReference type="InterPro" id="IPR017871">
    <property type="entry name" value="ABC_transporter-like_CS"/>
</dbReference>
<accession>U2EB09</accession>
<sequence length="366" mass="40001">MLSIDITHRQGDFTLECAFDSDARVTGLFGPSGAGKSSLLRIIAGLVRPDRGRIELAGRCVFDSARRLQVPAHKRRIGYVFQRARLFAHLNVRHNLGYGAWFAREKPGRARFEQVVDMLDIGPLLDRRVTGLSGGEQQRVAIGRALLSNPAVLLLDEPLASLDVARRQEVLPYIERLSAQSELPIVFVSHQLDELLRLANRRVVAVRDGRVTFSGPTAEFLARPSLLGAEQARDAGVLLRGEVVTHLPEHGLSELTCGAQSLYVPHVAHPAGAAITLHVRARDVMLARQRPTDISALNVLEARIESLVADGDYAVNVHMQVGEQALEARITQRSAEALALAPGQTIHAVIKSLALAEQAWERLGSI</sequence>
<dbReference type="NCBIfam" id="TIGR02142">
    <property type="entry name" value="modC_ABC"/>
    <property type="match status" value="1"/>
</dbReference>
<name>U2EB09_9GAMM</name>
<dbReference type="STRING" id="1033802.SSPSH_000178"/>
<dbReference type="GO" id="GO:0140359">
    <property type="term" value="F:ABC-type transporter activity"/>
    <property type="evidence" value="ECO:0007669"/>
    <property type="project" value="InterPro"/>
</dbReference>
<evidence type="ECO:0000256" key="2">
    <source>
        <dbReference type="ARBA" id="ARBA00022475"/>
    </source>
</evidence>
<dbReference type="PANTHER" id="PTHR43514:SF4">
    <property type="entry name" value="ABC TRANSPORTER I FAMILY MEMBER 10"/>
    <property type="match status" value="1"/>
</dbReference>
<keyword evidence="1" id="KW-0813">Transport</keyword>
<dbReference type="EC" id="3.6.3.29" evidence="12"/>
<dbReference type="Pfam" id="PF03459">
    <property type="entry name" value="TOBE"/>
    <property type="match status" value="1"/>
</dbReference>
<dbReference type="GO" id="GO:0016887">
    <property type="term" value="F:ATP hydrolysis activity"/>
    <property type="evidence" value="ECO:0007669"/>
    <property type="project" value="InterPro"/>
</dbReference>
<dbReference type="InterPro" id="IPR050334">
    <property type="entry name" value="Molybdenum_import_ModC"/>
</dbReference>
<dbReference type="GO" id="GO:0016020">
    <property type="term" value="C:membrane"/>
    <property type="evidence" value="ECO:0007669"/>
    <property type="project" value="InterPro"/>
</dbReference>
<evidence type="ECO:0000259" key="10">
    <source>
        <dbReference type="PROSITE" id="PS50893"/>
    </source>
</evidence>
<dbReference type="GO" id="GO:0005524">
    <property type="term" value="F:ATP binding"/>
    <property type="evidence" value="ECO:0007669"/>
    <property type="project" value="UniProtKB-KW"/>
</dbReference>
<feature type="domain" description="Mop" evidence="11">
    <location>
        <begin position="293"/>
        <end position="359"/>
    </location>
</feature>
<dbReference type="GO" id="GO:0015098">
    <property type="term" value="F:molybdate ion transmembrane transporter activity"/>
    <property type="evidence" value="ECO:0007669"/>
    <property type="project" value="InterPro"/>
</dbReference>
<evidence type="ECO:0000256" key="4">
    <source>
        <dbReference type="ARBA" id="ARBA00022519"/>
    </source>
</evidence>
<evidence type="ECO:0000256" key="5">
    <source>
        <dbReference type="ARBA" id="ARBA00022741"/>
    </source>
</evidence>
<dbReference type="PROSITE" id="PS00211">
    <property type="entry name" value="ABC_TRANSPORTER_1"/>
    <property type="match status" value="1"/>
</dbReference>
<reference evidence="12 13" key="1">
    <citation type="journal article" date="2011" name="J. Bacteriol.">
        <title>Genome sequence of Salinisphaera shabanensis, a gammaproteobacterium from the harsh, variable environment of the brine-seawater interface of the Shaban Deep in the Red Sea.</title>
        <authorList>
            <person name="Antunes A."/>
            <person name="Alam I."/>
            <person name="Bajic V.B."/>
            <person name="Stingl U."/>
        </authorList>
    </citation>
    <scope>NUCLEOTIDE SEQUENCE [LARGE SCALE GENOMIC DNA]</scope>
    <source>
        <strain evidence="12 13">E1L3A</strain>
    </source>
</reference>
<evidence type="ECO:0000259" key="11">
    <source>
        <dbReference type="PROSITE" id="PS51866"/>
    </source>
</evidence>
<dbReference type="Gene3D" id="3.40.50.300">
    <property type="entry name" value="P-loop containing nucleotide triphosphate hydrolases"/>
    <property type="match status" value="1"/>
</dbReference>
<dbReference type="Pfam" id="PF00005">
    <property type="entry name" value="ABC_tran"/>
    <property type="match status" value="1"/>
</dbReference>
<evidence type="ECO:0000256" key="1">
    <source>
        <dbReference type="ARBA" id="ARBA00022448"/>
    </source>
</evidence>
<dbReference type="SMART" id="SM00382">
    <property type="entry name" value="AAA"/>
    <property type="match status" value="1"/>
</dbReference>
<gene>
    <name evidence="12" type="primary">modC</name>
    <name evidence="12" type="ORF">SSPSH_000178</name>
</gene>
<dbReference type="InterPro" id="IPR004606">
    <property type="entry name" value="Mop_domain"/>
</dbReference>
<dbReference type="RefSeq" id="WP_006913247.1">
    <property type="nucleotide sequence ID" value="NZ_AFNV02000001.1"/>
</dbReference>
<dbReference type="InterPro" id="IPR005116">
    <property type="entry name" value="Transp-assoc_OB_typ1"/>
</dbReference>
<dbReference type="InterPro" id="IPR003593">
    <property type="entry name" value="AAA+_ATPase"/>
</dbReference>
<protein>
    <submittedName>
        <fullName evidence="12">ABC molybdate transporter ATPase subunit ModC protein</fullName>
        <ecNumber evidence="12">3.6.3.29</ecNumber>
    </submittedName>
</protein>
<dbReference type="eggNOG" id="COG4148">
    <property type="taxonomic scope" value="Bacteria"/>
</dbReference>
<dbReference type="PROSITE" id="PS51866">
    <property type="entry name" value="MOP"/>
    <property type="match status" value="1"/>
</dbReference>
<dbReference type="OrthoDB" id="9802264at2"/>
<proteinExistence type="predicted"/>
<keyword evidence="2" id="KW-1003">Cell membrane</keyword>
<dbReference type="PANTHER" id="PTHR43514">
    <property type="entry name" value="ABC TRANSPORTER I FAMILY MEMBER 10"/>
    <property type="match status" value="1"/>
</dbReference>
<dbReference type="InterPro" id="IPR003439">
    <property type="entry name" value="ABC_transporter-like_ATP-bd"/>
</dbReference>
<keyword evidence="4" id="KW-0997">Cell inner membrane</keyword>
<keyword evidence="12" id="KW-0378">Hydrolase</keyword>
<evidence type="ECO:0000256" key="8">
    <source>
        <dbReference type="ARBA" id="ARBA00023136"/>
    </source>
</evidence>
<dbReference type="EMBL" id="AFNV02000001">
    <property type="protein sequence ID" value="ERJ20836.1"/>
    <property type="molecule type" value="Genomic_DNA"/>
</dbReference>
<evidence type="ECO:0000256" key="7">
    <source>
        <dbReference type="ARBA" id="ARBA00022967"/>
    </source>
</evidence>